<evidence type="ECO:0000313" key="2">
    <source>
        <dbReference type="EMBL" id="PKC57680.1"/>
    </source>
</evidence>
<name>A0A2N0Q6M9_9GLOM</name>
<protein>
    <submittedName>
        <fullName evidence="1">Uncharacterized protein</fullName>
    </submittedName>
</protein>
<proteinExistence type="predicted"/>
<dbReference type="AlphaFoldDB" id="A0A2N0Q6M9"/>
<dbReference type="Proteomes" id="UP000232722">
    <property type="component" value="Unassembled WGS sequence"/>
</dbReference>
<accession>A0A2N0Q6M9</accession>
<reference evidence="1 4" key="1">
    <citation type="submission" date="2016-04" db="EMBL/GenBank/DDBJ databases">
        <title>Genome analyses suggest a sexual origin of heterokaryosis in a supposedly ancient asexual fungus.</title>
        <authorList>
            <person name="Ropars J."/>
            <person name="Sedzielewska K."/>
            <person name="Noel J."/>
            <person name="Charron P."/>
            <person name="Farinelli L."/>
            <person name="Marton T."/>
            <person name="Kruger M."/>
            <person name="Pelin A."/>
            <person name="Brachmann A."/>
            <person name="Corradi N."/>
        </authorList>
    </citation>
    <scope>NUCLEOTIDE SEQUENCE [LARGE SCALE GENOMIC DNA]</scope>
    <source>
        <strain evidence="1 4">A5</strain>
    </source>
</reference>
<dbReference type="VEuPathDB" id="FungiDB:RhiirFUN_001307"/>
<dbReference type="EMBL" id="LLXJ01000120">
    <property type="protein sequence ID" value="PKC14740.1"/>
    <property type="molecule type" value="Genomic_DNA"/>
</dbReference>
<sequence length="167" mass="19834">MHGFMKKDIQKNEVVHLQKHQLRRNYYVIIGMLVPNPTVKSFFRLWNEIEAMVDDFPKVSALVRSQLKFALRDEAIKQLYEFEKDMLEVEYKVIRDRKLKELELDDDLLSKPHLIFINKKSVDLSLVIDIMTGPSPQITSTPGSPKFRLTFNEHFCIYIKKEFIFEK</sequence>
<organism evidence="1 4">
    <name type="scientific">Rhizophagus irregularis</name>
    <dbReference type="NCBI Taxonomy" id="588596"/>
    <lineage>
        <taxon>Eukaryota</taxon>
        <taxon>Fungi</taxon>
        <taxon>Fungi incertae sedis</taxon>
        <taxon>Mucoromycota</taxon>
        <taxon>Glomeromycotina</taxon>
        <taxon>Glomeromycetes</taxon>
        <taxon>Glomerales</taxon>
        <taxon>Glomeraceae</taxon>
        <taxon>Rhizophagus</taxon>
    </lineage>
</organism>
<dbReference type="Proteomes" id="UP000232688">
    <property type="component" value="Unassembled WGS sequence"/>
</dbReference>
<reference evidence="1 4" key="2">
    <citation type="submission" date="2017-09" db="EMBL/GenBank/DDBJ databases">
        <title>Extensive intraspecific genome diversity in a model arbuscular mycorrhizal fungus.</title>
        <authorList>
            <person name="Chen E.C."/>
            <person name="Morin E."/>
            <person name="Beaudet D."/>
            <person name="Noel J."/>
            <person name="Ndikumana S."/>
            <person name="Charron P."/>
            <person name="St-Onge C."/>
            <person name="Giorgi J."/>
            <person name="Grigoriev I.V."/>
            <person name="Roux C."/>
            <person name="Martin F.M."/>
            <person name="Corradi N."/>
        </authorList>
    </citation>
    <scope>NUCLEOTIDE SEQUENCE [LARGE SCALE GENOMIC DNA]</scope>
    <source>
        <strain evidence="1 4">A5</strain>
    </source>
</reference>
<evidence type="ECO:0000313" key="3">
    <source>
        <dbReference type="Proteomes" id="UP000232688"/>
    </source>
</evidence>
<reference evidence="2 3" key="4">
    <citation type="submission" date="2017-10" db="EMBL/GenBank/DDBJ databases">
        <title>Genome analyses suggest a sexual origin of heterokaryosis in a supposedly ancient asexual fungus.</title>
        <authorList>
            <person name="Corradi N."/>
            <person name="Sedzielewska K."/>
            <person name="Noel J."/>
            <person name="Charron P."/>
            <person name="Farinelli L."/>
            <person name="Marton T."/>
            <person name="Kruger M."/>
            <person name="Pelin A."/>
            <person name="Brachmann A."/>
            <person name="Corradi N."/>
        </authorList>
    </citation>
    <scope>NUCLEOTIDE SEQUENCE [LARGE SCALE GENOMIC DNA]</scope>
    <source>
        <strain evidence="2 3">A1</strain>
    </source>
</reference>
<comment type="caution">
    <text evidence="1">The sequence shown here is derived from an EMBL/GenBank/DDBJ whole genome shotgun (WGS) entry which is preliminary data.</text>
</comment>
<gene>
    <name evidence="2" type="ORF">RhiirA1_497600</name>
    <name evidence="1" type="ORF">RhiirA5_451691</name>
</gene>
<dbReference type="VEuPathDB" id="FungiDB:RhiirA1_497600"/>
<reference evidence="2 3" key="3">
    <citation type="submission" date="2017-10" db="EMBL/GenBank/DDBJ databases">
        <title>Extensive intraspecific genome diversity in a model arbuscular mycorrhizal fungus.</title>
        <authorList>
            <person name="Chen E.C.H."/>
            <person name="Morin E."/>
            <person name="Baudet D."/>
            <person name="Noel J."/>
            <person name="Ndikumana S."/>
            <person name="Charron P."/>
            <person name="St-Onge C."/>
            <person name="Giorgi J."/>
            <person name="Grigoriev I.V."/>
            <person name="Roux C."/>
            <person name="Martin F.M."/>
            <person name="Corradi N."/>
        </authorList>
    </citation>
    <scope>NUCLEOTIDE SEQUENCE [LARGE SCALE GENOMIC DNA]</scope>
    <source>
        <strain evidence="2 3">A1</strain>
    </source>
</reference>
<evidence type="ECO:0000313" key="4">
    <source>
        <dbReference type="Proteomes" id="UP000232722"/>
    </source>
</evidence>
<evidence type="ECO:0000313" key="1">
    <source>
        <dbReference type="EMBL" id="PKC14740.1"/>
    </source>
</evidence>
<dbReference type="EMBL" id="LLXH01001755">
    <property type="protein sequence ID" value="PKC57680.1"/>
    <property type="molecule type" value="Genomic_DNA"/>
</dbReference>